<reference evidence="1" key="1">
    <citation type="journal article" date="2012" name="Nature">
        <title>The tomato genome sequence provides insights into fleshy fruit evolution.</title>
        <authorList>
            <consortium name="Tomato Genome Consortium"/>
        </authorList>
    </citation>
    <scope>NUCLEOTIDE SEQUENCE [LARGE SCALE GENOMIC DNA]</scope>
    <source>
        <strain evidence="1">cv. Heinz 1706</strain>
    </source>
</reference>
<accession>A0A3Q7EZT5</accession>
<dbReference type="Proteomes" id="UP000004994">
    <property type="component" value="Chromosome 2"/>
</dbReference>
<dbReference type="PANTHER" id="PTHR33187">
    <property type="entry name" value="WU:FI09B08"/>
    <property type="match status" value="1"/>
</dbReference>
<name>A0A3Q7EZT5_SOLLC</name>
<reference evidence="1" key="2">
    <citation type="submission" date="2019-01" db="UniProtKB">
        <authorList>
            <consortium name="EnsemblPlants"/>
        </authorList>
    </citation>
    <scope>IDENTIFICATION</scope>
    <source>
        <strain evidence="1">cv. Heinz 1706</strain>
    </source>
</reference>
<dbReference type="AlphaFoldDB" id="A0A3Q7EZT5"/>
<protein>
    <submittedName>
        <fullName evidence="1">Uncharacterized protein</fullName>
    </submittedName>
</protein>
<dbReference type="PANTHER" id="PTHR33187:SF11">
    <property type="entry name" value="AMINOTRANSFERASE-LIKE PLANT MOBILE DOMAIN-CONTAINING PROTEIN"/>
    <property type="match status" value="1"/>
</dbReference>
<sequence length="137" mass="15314">MPSPPLENTYGETTSGMTCHHNPWTAHTVRRHRRDMPSYHLDGTHGLTTSGVTPQTDRRRQACHAIIAFGQHTQSDGVGRVMPFPPLDNTYGGTTSGVTCHHSPWTAHTVRRRRPWQDIMALGQHTRSDVVRLGMPS</sequence>
<keyword evidence="2" id="KW-1185">Reference proteome</keyword>
<proteinExistence type="predicted"/>
<dbReference type="InParanoid" id="A0A3Q7EZT5"/>
<dbReference type="Gramene" id="Solyc02g049104.1.1">
    <property type="protein sequence ID" value="Solyc02g049104.1.1"/>
    <property type="gene ID" value="Solyc02g049104.1"/>
</dbReference>
<organism evidence="1">
    <name type="scientific">Solanum lycopersicum</name>
    <name type="common">Tomato</name>
    <name type="synonym">Lycopersicon esculentum</name>
    <dbReference type="NCBI Taxonomy" id="4081"/>
    <lineage>
        <taxon>Eukaryota</taxon>
        <taxon>Viridiplantae</taxon>
        <taxon>Streptophyta</taxon>
        <taxon>Embryophyta</taxon>
        <taxon>Tracheophyta</taxon>
        <taxon>Spermatophyta</taxon>
        <taxon>Magnoliopsida</taxon>
        <taxon>eudicotyledons</taxon>
        <taxon>Gunneridae</taxon>
        <taxon>Pentapetalae</taxon>
        <taxon>asterids</taxon>
        <taxon>lamiids</taxon>
        <taxon>Solanales</taxon>
        <taxon>Solanaceae</taxon>
        <taxon>Solanoideae</taxon>
        <taxon>Solaneae</taxon>
        <taxon>Solanum</taxon>
        <taxon>Solanum subgen. Lycopersicon</taxon>
    </lineage>
</organism>
<dbReference type="EnsemblPlants" id="Solyc02g049104.1.1">
    <property type="protein sequence ID" value="Solyc02g049104.1.1"/>
    <property type="gene ID" value="Solyc02g049104.1"/>
</dbReference>
<evidence type="ECO:0000313" key="1">
    <source>
        <dbReference type="EnsemblPlants" id="Solyc02g049104.1.1"/>
    </source>
</evidence>
<evidence type="ECO:0000313" key="2">
    <source>
        <dbReference type="Proteomes" id="UP000004994"/>
    </source>
</evidence>